<feature type="region of interest" description="Disordered" evidence="1">
    <location>
        <begin position="77"/>
        <end position="100"/>
    </location>
</feature>
<proteinExistence type="predicted"/>
<protein>
    <submittedName>
        <fullName evidence="2">Uncharacterized protein</fullName>
    </submittedName>
</protein>
<evidence type="ECO:0000313" key="3">
    <source>
        <dbReference type="Proteomes" id="UP000796761"/>
    </source>
</evidence>
<name>A0A8K1LDJ6_9PASS</name>
<keyword evidence="3" id="KW-1185">Reference proteome</keyword>
<dbReference type="Proteomes" id="UP000796761">
    <property type="component" value="Unassembled WGS sequence"/>
</dbReference>
<dbReference type="EMBL" id="SWJQ01000968">
    <property type="protein sequence ID" value="TRZ09965.1"/>
    <property type="molecule type" value="Genomic_DNA"/>
</dbReference>
<sequence length="100" mass="10824">MNNYTDTKVSEEGGRGGAPSVRAEIPLQVLVMTMVKQVVPLQPTEIPGDAEIYLQPMEESHAGVGGCLEKAVSPWETRGEWGPAPRLEQPVLEGLDPVEE</sequence>
<accession>A0A8K1LDJ6</accession>
<feature type="region of interest" description="Disordered" evidence="1">
    <location>
        <begin position="1"/>
        <end position="20"/>
    </location>
</feature>
<dbReference type="AlphaFoldDB" id="A0A8K1LDJ6"/>
<evidence type="ECO:0000256" key="1">
    <source>
        <dbReference type="SAM" id="MobiDB-lite"/>
    </source>
</evidence>
<reference evidence="2" key="1">
    <citation type="submission" date="2019-04" db="EMBL/GenBank/DDBJ databases">
        <title>Genome assembly of Zosterops borbonicus 15179.</title>
        <authorList>
            <person name="Leroy T."/>
            <person name="Anselmetti Y."/>
            <person name="Tilak M.-K."/>
            <person name="Nabholz B."/>
        </authorList>
    </citation>
    <scope>NUCLEOTIDE SEQUENCE</scope>
    <source>
        <strain evidence="2">HGM_15179</strain>
        <tissue evidence="2">Muscle</tissue>
    </source>
</reference>
<evidence type="ECO:0000313" key="2">
    <source>
        <dbReference type="EMBL" id="TRZ09965.1"/>
    </source>
</evidence>
<dbReference type="OrthoDB" id="9397495at2759"/>
<organism evidence="2 3">
    <name type="scientific">Zosterops borbonicus</name>
    <dbReference type="NCBI Taxonomy" id="364589"/>
    <lineage>
        <taxon>Eukaryota</taxon>
        <taxon>Metazoa</taxon>
        <taxon>Chordata</taxon>
        <taxon>Craniata</taxon>
        <taxon>Vertebrata</taxon>
        <taxon>Euteleostomi</taxon>
        <taxon>Archelosauria</taxon>
        <taxon>Archosauria</taxon>
        <taxon>Dinosauria</taxon>
        <taxon>Saurischia</taxon>
        <taxon>Theropoda</taxon>
        <taxon>Coelurosauria</taxon>
        <taxon>Aves</taxon>
        <taxon>Neognathae</taxon>
        <taxon>Neoaves</taxon>
        <taxon>Telluraves</taxon>
        <taxon>Australaves</taxon>
        <taxon>Passeriformes</taxon>
        <taxon>Sylvioidea</taxon>
        <taxon>Zosteropidae</taxon>
        <taxon>Zosterops</taxon>
    </lineage>
</organism>
<gene>
    <name evidence="2" type="ORF">HGM15179_017136</name>
</gene>
<comment type="caution">
    <text evidence="2">The sequence shown here is derived from an EMBL/GenBank/DDBJ whole genome shotgun (WGS) entry which is preliminary data.</text>
</comment>